<dbReference type="Proteomes" id="UP001392437">
    <property type="component" value="Unassembled WGS sequence"/>
</dbReference>
<feature type="transmembrane region" description="Helical" evidence="1">
    <location>
        <begin position="605"/>
        <end position="626"/>
    </location>
</feature>
<proteinExistence type="predicted"/>
<dbReference type="AlphaFoldDB" id="A0AAW0QNM9"/>
<organism evidence="3 4">
    <name type="scientific">Apiospora kogelbergensis</name>
    <dbReference type="NCBI Taxonomy" id="1337665"/>
    <lineage>
        <taxon>Eukaryota</taxon>
        <taxon>Fungi</taxon>
        <taxon>Dikarya</taxon>
        <taxon>Ascomycota</taxon>
        <taxon>Pezizomycotina</taxon>
        <taxon>Sordariomycetes</taxon>
        <taxon>Xylariomycetidae</taxon>
        <taxon>Amphisphaeriales</taxon>
        <taxon>Apiosporaceae</taxon>
        <taxon>Apiospora</taxon>
    </lineage>
</organism>
<name>A0AAW0QNM9_9PEZI</name>
<evidence type="ECO:0000313" key="3">
    <source>
        <dbReference type="EMBL" id="KAK8106796.1"/>
    </source>
</evidence>
<evidence type="ECO:0000256" key="2">
    <source>
        <dbReference type="SAM" id="SignalP"/>
    </source>
</evidence>
<comment type="caution">
    <text evidence="3">The sequence shown here is derived from an EMBL/GenBank/DDBJ whole genome shotgun (WGS) entry which is preliminary data.</text>
</comment>
<evidence type="ECO:0000313" key="4">
    <source>
        <dbReference type="Proteomes" id="UP001392437"/>
    </source>
</evidence>
<dbReference type="EMBL" id="JAQQWP010000008">
    <property type="protein sequence ID" value="KAK8106796.1"/>
    <property type="molecule type" value="Genomic_DNA"/>
</dbReference>
<keyword evidence="4" id="KW-1185">Reference proteome</keyword>
<gene>
    <name evidence="3" type="ORF">PG999_010155</name>
</gene>
<accession>A0AAW0QNM9</accession>
<evidence type="ECO:0000256" key="1">
    <source>
        <dbReference type="SAM" id="Phobius"/>
    </source>
</evidence>
<protein>
    <submittedName>
        <fullName evidence="3">Uncharacterized protein</fullName>
    </submittedName>
</protein>
<keyword evidence="1" id="KW-1133">Transmembrane helix</keyword>
<reference evidence="3 4" key="1">
    <citation type="submission" date="2023-01" db="EMBL/GenBank/DDBJ databases">
        <title>Analysis of 21 Apiospora genomes using comparative genomics revels a genus with tremendous synthesis potential of carbohydrate active enzymes and secondary metabolites.</title>
        <authorList>
            <person name="Sorensen T."/>
        </authorList>
    </citation>
    <scope>NUCLEOTIDE SEQUENCE [LARGE SCALE GENOMIC DNA]</scope>
    <source>
        <strain evidence="3 4">CBS 117206</strain>
    </source>
</reference>
<keyword evidence="1" id="KW-0812">Transmembrane</keyword>
<sequence>MAAALFSWIVMCILTSRPITTAHYGVNFDGTHIYHLQWDSVMHSLYTNNEKWFRATQVIQSIVAVLTIPLASAVCSKAVVTFVQQHSQRNLSLRQAITLADRGWTDPAMYLKLVFGGFKQYGSRLLIIAILLNILGTDLPSYRDSQTLMIPGGIISPLQSFFMTTKTIKTPTFATTVPFTTDILDQFTNSVDSNLITVMARSAMAAQGNHSPQGRLWTGKAIKCSESLDKSNFVPLPLNCLMPTMTFGNMSLLPDPFLAELPSGYSTGLVQQYSLRINSTARRDIIDESEFPINCDTLPGAFYVKYAGRNPSLFTTSGWDNWSFVACIPTNLTQSPWRPVRSRQDFTEELYLNISLIPDRPVHMSETPEKQGGFFKISVDTTAGYFELPNYMNGQQPGPLLDKDPMEHCGGACTDQAFRKAHGPSNSEVPRRAVREDSSVITNSSLSLEKRPNRGPLLTTTLALFGSGSFIAERMTRPKAFTYPNRTREEARRGPNNGACVGQVPFLGLLHSRLDYPQNDNMLDPCLTNQVQTHDYEQRQLATYVRSMYWNTEDGYKGGRIANAFTSAAFLANEAWLQYTTKTKTWSVSYDHGADTAVPAMSQTGIVTVSVLMGLFLASLAALAVYSARSPRWADQLDAFAMLRIGASLAGDVQFRAAADVRRIRALDRLPGWIGDATGGEGALGELALGGPGLLDGQRKFAAYVVDGDDRVKV</sequence>
<feature type="chain" id="PRO_5043654088" evidence="2">
    <location>
        <begin position="23"/>
        <end position="714"/>
    </location>
</feature>
<feature type="signal peptide" evidence="2">
    <location>
        <begin position="1"/>
        <end position="22"/>
    </location>
</feature>
<keyword evidence="2" id="KW-0732">Signal</keyword>
<keyword evidence="1" id="KW-0472">Membrane</keyword>